<dbReference type="AlphaFoldDB" id="A0A6L5G9F0"/>
<name>A0A6L5G9F0_9ACTN</name>
<dbReference type="EMBL" id="WIAO01000012">
    <property type="protein sequence ID" value="MQM26284.1"/>
    <property type="molecule type" value="Genomic_DNA"/>
</dbReference>
<evidence type="ECO:0000313" key="2">
    <source>
        <dbReference type="Proteomes" id="UP000477750"/>
    </source>
</evidence>
<keyword evidence="2" id="KW-1185">Reference proteome</keyword>
<dbReference type="RefSeq" id="WP_153025441.1">
    <property type="nucleotide sequence ID" value="NZ_WIAO01000012.1"/>
</dbReference>
<protein>
    <submittedName>
        <fullName evidence="1">Uncharacterized protein</fullName>
    </submittedName>
</protein>
<accession>A0A6L5G9F0</accession>
<sequence length="97" mass="10854">MNDPLGHDEFVRTATEDPAVVGLVLFGSRAHEGMHLEWELERFPLPQWDTAALLETVDGILATGLQRRLFADVERKARTAGLGEILDSWGDDLDLLR</sequence>
<comment type="caution">
    <text evidence="1">The sequence shown here is derived from an EMBL/GenBank/DDBJ whole genome shotgun (WGS) entry which is preliminary data.</text>
</comment>
<dbReference type="Proteomes" id="UP000477750">
    <property type="component" value="Unassembled WGS sequence"/>
</dbReference>
<organism evidence="1 2">
    <name type="scientific">Glycomyces albidus</name>
    <dbReference type="NCBI Taxonomy" id="2656774"/>
    <lineage>
        <taxon>Bacteria</taxon>
        <taxon>Bacillati</taxon>
        <taxon>Actinomycetota</taxon>
        <taxon>Actinomycetes</taxon>
        <taxon>Glycomycetales</taxon>
        <taxon>Glycomycetaceae</taxon>
        <taxon>Glycomyces</taxon>
    </lineage>
</organism>
<proteinExistence type="predicted"/>
<gene>
    <name evidence="1" type="ORF">GFD30_11990</name>
</gene>
<evidence type="ECO:0000313" key="1">
    <source>
        <dbReference type="EMBL" id="MQM26284.1"/>
    </source>
</evidence>
<reference evidence="1 2" key="1">
    <citation type="submission" date="2019-10" db="EMBL/GenBank/DDBJ databases">
        <title>Glycomyces albidus sp. nov., a novel actinomycete isolated from rhizosphere soil of wheat (Triticum aestivum L.).</title>
        <authorList>
            <person name="Qian L."/>
        </authorList>
    </citation>
    <scope>NUCLEOTIDE SEQUENCE [LARGE SCALE GENOMIC DNA]</scope>
    <source>
        <strain evidence="1 2">NEAU-7082</strain>
    </source>
</reference>